<gene>
    <name evidence="8 15" type="primary">maeA</name>
    <name evidence="15" type="ORF">NCTC13193_01943</name>
</gene>
<evidence type="ECO:0000256" key="12">
    <source>
        <dbReference type="RuleBase" id="RU003427"/>
    </source>
</evidence>
<feature type="binding site" evidence="8 11">
    <location>
        <position position="247"/>
    </location>
    <ligand>
        <name>a divalent metal cation</name>
        <dbReference type="ChEBI" id="CHEBI:60240"/>
    </ligand>
</feature>
<dbReference type="RefSeq" id="WP_141131753.1">
    <property type="nucleotide sequence ID" value="NZ_CAMFLQ010000005.1"/>
</dbReference>
<evidence type="ECO:0000256" key="5">
    <source>
        <dbReference type="ARBA" id="ARBA00023027"/>
    </source>
</evidence>
<feature type="binding site" evidence="8">
    <location>
        <position position="270"/>
    </location>
    <ligand>
        <name>NAD(+)</name>
        <dbReference type="ChEBI" id="CHEBI:57540"/>
    </ligand>
</feature>
<feature type="binding site" evidence="8">
    <location>
        <position position="418"/>
    </location>
    <ligand>
        <name>NAD(+)</name>
        <dbReference type="ChEBI" id="CHEBI:57540"/>
    </ligand>
</feature>
<evidence type="ECO:0000256" key="4">
    <source>
        <dbReference type="ARBA" id="ARBA00023002"/>
    </source>
</evidence>
<dbReference type="Gene3D" id="3.40.50.720">
    <property type="entry name" value="NAD(P)-binding Rossmann-like Domain"/>
    <property type="match status" value="1"/>
</dbReference>
<comment type="cofactor">
    <cofactor evidence="1">
        <name>Mn(2+)</name>
        <dbReference type="ChEBI" id="CHEBI:29035"/>
    </cofactor>
</comment>
<dbReference type="GO" id="GO:0006108">
    <property type="term" value="P:malate metabolic process"/>
    <property type="evidence" value="ECO:0007669"/>
    <property type="project" value="TreeGrafter"/>
</dbReference>
<evidence type="ECO:0000259" key="13">
    <source>
        <dbReference type="SMART" id="SM00919"/>
    </source>
</evidence>
<keyword evidence="5 8" id="KW-0520">NAD</keyword>
<feature type="site" description="Important for activity" evidence="8">
    <location>
        <position position="270"/>
    </location>
</feature>
<name>A0A3S4WJQ4_SERFO</name>
<feature type="domain" description="Malic enzyme N-terminal" evidence="14">
    <location>
        <begin position="81"/>
        <end position="261"/>
    </location>
</feature>
<evidence type="ECO:0000313" key="16">
    <source>
        <dbReference type="Proteomes" id="UP000270487"/>
    </source>
</evidence>
<dbReference type="InterPro" id="IPR012302">
    <property type="entry name" value="Malic_NAD-bd"/>
</dbReference>
<sequence length="565" mass="62721">MELEYESKRPLYIPYAGPILLEFPLLNKGSAFSEEERSNFNLHGLLPEAIETIEEQVERAYRQYQDFKNDNDKHIYLRNIQDTNETLFYRLLDSHLSEMMPIIYTPTVGEACEHFSDIYRRARGLFISYPNRDRIDDMLQNATKQNVKVIVVTDGERILGLGDQGIGGMGIPIGKLSLYTACGGISPAYTLPVVLDVGTNNPQRLNDPLYMGWRHPRISGDEYHAFVEEFIQAVKRRWPNVLLQFEDFAQNNATPLLNRYRDELCCFNDDIQGTAAVTLGSLIAASRAAGSQLRDQTVAFLGAGSAGCGIAEQIIAQMKSEGLSEEEARARVFMVDRFGLLTDKLPNLLDFQSKLVQKSASLQQWQVESDAISLLEVVRNAKPTVLIGVSGQPGLFTEELIREMHKHCPRPIVMPLSNPTSRVEARPEDIINWTDGAALVATGSPFSPVTYKDQLFPIAQCNNSYIFPGIGLGVLAAGAKRVTDAMLMAASRALADCSPLATDGHGALLPNIDDIQGVSKCIAMEVGKAAQLQGVAVVTSEEALSKAIEHNFWRPQYRIYKRTSF</sequence>
<feature type="binding site" evidence="8 11">
    <location>
        <position position="270"/>
    </location>
    <ligand>
        <name>a divalent metal cation</name>
        <dbReference type="ChEBI" id="CHEBI:60240"/>
    </ligand>
</feature>
<dbReference type="Proteomes" id="UP000270487">
    <property type="component" value="Chromosome"/>
</dbReference>
<dbReference type="InterPro" id="IPR023667">
    <property type="entry name" value="NAD_malic_enz_proteobac"/>
</dbReference>
<keyword evidence="3 8" id="KW-0479">Metal-binding</keyword>
<dbReference type="Pfam" id="PF03949">
    <property type="entry name" value="Malic_M"/>
    <property type="match status" value="1"/>
</dbReference>
<accession>A0A3S4WJQ4</accession>
<dbReference type="GO" id="GO:0008948">
    <property type="term" value="F:oxaloacetate decarboxylase activity"/>
    <property type="evidence" value="ECO:0007669"/>
    <property type="project" value="UniProtKB-UniRule"/>
</dbReference>
<dbReference type="SUPFAM" id="SSF51735">
    <property type="entry name" value="NAD(P)-binding Rossmann-fold domains"/>
    <property type="match status" value="1"/>
</dbReference>
<evidence type="ECO:0000256" key="3">
    <source>
        <dbReference type="ARBA" id="ARBA00022723"/>
    </source>
</evidence>
<dbReference type="Pfam" id="PF00390">
    <property type="entry name" value="malic"/>
    <property type="match status" value="1"/>
</dbReference>
<dbReference type="GO" id="GO:0046872">
    <property type="term" value="F:metal ion binding"/>
    <property type="evidence" value="ECO:0007669"/>
    <property type="project" value="UniProtKB-KW"/>
</dbReference>
<protein>
    <recommendedName>
        <fullName evidence="8">NAD-dependent malic enzyme</fullName>
        <shortName evidence="8">NAD-ME</shortName>
        <ecNumber evidence="8">1.1.1.38</ecNumber>
    </recommendedName>
</protein>
<dbReference type="AlphaFoldDB" id="A0A3S4WJQ4"/>
<comment type="catalytic activity">
    <reaction evidence="7 8">
        <text>(S)-malate + NAD(+) = pyruvate + CO2 + NADH</text>
        <dbReference type="Rhea" id="RHEA:12653"/>
        <dbReference type="ChEBI" id="CHEBI:15361"/>
        <dbReference type="ChEBI" id="CHEBI:15589"/>
        <dbReference type="ChEBI" id="CHEBI:16526"/>
        <dbReference type="ChEBI" id="CHEBI:57540"/>
        <dbReference type="ChEBI" id="CHEBI:57945"/>
        <dbReference type="EC" id="1.1.1.38"/>
    </reaction>
</comment>
<evidence type="ECO:0000256" key="11">
    <source>
        <dbReference type="PIRSR" id="PIRSR000106-3"/>
    </source>
</evidence>
<dbReference type="EMBL" id="LR134492">
    <property type="protein sequence ID" value="VEI67390.1"/>
    <property type="molecule type" value="Genomic_DNA"/>
</dbReference>
<evidence type="ECO:0000256" key="8">
    <source>
        <dbReference type="HAMAP-Rule" id="MF_01619"/>
    </source>
</evidence>
<dbReference type="FunFam" id="3.40.50.10380:FF:000001">
    <property type="entry name" value="NAD-dependent malic enzyme"/>
    <property type="match status" value="1"/>
</dbReference>
<evidence type="ECO:0000256" key="7">
    <source>
        <dbReference type="ARBA" id="ARBA00052591"/>
    </source>
</evidence>
<evidence type="ECO:0000313" key="15">
    <source>
        <dbReference type="EMBL" id="VEI67390.1"/>
    </source>
</evidence>
<dbReference type="EC" id="1.1.1.38" evidence="8"/>
<feature type="binding site" evidence="8 11">
    <location>
        <position position="246"/>
    </location>
    <ligand>
        <name>a divalent metal cation</name>
        <dbReference type="ChEBI" id="CHEBI:60240"/>
    </ligand>
</feature>
<dbReference type="NCBIfam" id="NF010052">
    <property type="entry name" value="PRK13529.1"/>
    <property type="match status" value="1"/>
</dbReference>
<reference evidence="15 16" key="1">
    <citation type="submission" date="2018-12" db="EMBL/GenBank/DDBJ databases">
        <authorList>
            <consortium name="Pathogen Informatics"/>
        </authorList>
    </citation>
    <scope>NUCLEOTIDE SEQUENCE [LARGE SCALE GENOMIC DNA]</scope>
    <source>
        <strain evidence="15 16">NCTC13193</strain>
    </source>
</reference>
<feature type="binding site" evidence="8">
    <location>
        <position position="157"/>
    </location>
    <ligand>
        <name>NAD(+)</name>
        <dbReference type="ChEBI" id="CHEBI:57540"/>
    </ligand>
</feature>
<dbReference type="InterPro" id="IPR037062">
    <property type="entry name" value="Malic_N_dom_sf"/>
</dbReference>
<dbReference type="SUPFAM" id="SSF53223">
    <property type="entry name" value="Aminoacid dehydrogenase-like, N-terminal domain"/>
    <property type="match status" value="1"/>
</dbReference>
<feature type="active site" description="Proton donor" evidence="8 9">
    <location>
        <position position="104"/>
    </location>
</feature>
<comment type="catalytic activity">
    <reaction evidence="6 8">
        <text>oxaloacetate + H(+) = pyruvate + CO2</text>
        <dbReference type="Rhea" id="RHEA:15641"/>
        <dbReference type="ChEBI" id="CHEBI:15361"/>
        <dbReference type="ChEBI" id="CHEBI:15378"/>
        <dbReference type="ChEBI" id="CHEBI:16452"/>
        <dbReference type="ChEBI" id="CHEBI:16526"/>
        <dbReference type="EC" id="1.1.1.38"/>
    </reaction>
</comment>
<comment type="similarity">
    <text evidence="2 8 12">Belongs to the malic enzymes family.</text>
</comment>
<feature type="active site" description="Proton acceptor" evidence="8 9">
    <location>
        <position position="175"/>
    </location>
</feature>
<dbReference type="InterPro" id="IPR015884">
    <property type="entry name" value="Malic_enzyme_CS"/>
</dbReference>
<dbReference type="SMART" id="SM00919">
    <property type="entry name" value="Malic_M"/>
    <property type="match status" value="1"/>
</dbReference>
<dbReference type="GO" id="GO:0005829">
    <property type="term" value="C:cytosol"/>
    <property type="evidence" value="ECO:0007669"/>
    <property type="project" value="TreeGrafter"/>
</dbReference>
<evidence type="ECO:0000256" key="6">
    <source>
        <dbReference type="ARBA" id="ARBA00050168"/>
    </source>
</evidence>
<feature type="binding site" evidence="10">
    <location>
        <position position="462"/>
    </location>
    <ligand>
        <name>(S)-malate</name>
        <dbReference type="ChEBI" id="CHEBI:15589"/>
    </ligand>
</feature>
<feature type="binding site" evidence="10">
    <location>
        <position position="418"/>
    </location>
    <ligand>
        <name>(S)-malate</name>
        <dbReference type="ChEBI" id="CHEBI:15589"/>
    </ligand>
</feature>
<dbReference type="Gene3D" id="3.40.50.10380">
    <property type="entry name" value="Malic enzyme, N-terminal domain"/>
    <property type="match status" value="1"/>
</dbReference>
<dbReference type="HAMAP" id="MF_01619">
    <property type="entry name" value="NAD_malic_enz"/>
    <property type="match status" value="1"/>
</dbReference>
<dbReference type="InterPro" id="IPR036291">
    <property type="entry name" value="NAD(P)-bd_dom_sf"/>
</dbReference>
<dbReference type="GO" id="GO:0051287">
    <property type="term" value="F:NAD binding"/>
    <property type="evidence" value="ECO:0007669"/>
    <property type="project" value="InterPro"/>
</dbReference>
<dbReference type="PANTHER" id="PTHR23406:SF34">
    <property type="entry name" value="NAD-DEPENDENT MALIC ENZYME, MITOCHONDRIAL"/>
    <property type="match status" value="1"/>
</dbReference>
<evidence type="ECO:0000256" key="9">
    <source>
        <dbReference type="PIRSR" id="PIRSR000106-1"/>
    </source>
</evidence>
<feature type="domain" description="Malic enzyme NAD-binding" evidence="13">
    <location>
        <begin position="271"/>
        <end position="531"/>
    </location>
</feature>
<comment type="subunit">
    <text evidence="8">Homotetramer.</text>
</comment>
<dbReference type="PANTHER" id="PTHR23406">
    <property type="entry name" value="MALIC ENZYME-RELATED"/>
    <property type="match status" value="1"/>
</dbReference>
<organism evidence="15 16">
    <name type="scientific">Serratia fonticola</name>
    <dbReference type="NCBI Taxonomy" id="47917"/>
    <lineage>
        <taxon>Bacteria</taxon>
        <taxon>Pseudomonadati</taxon>
        <taxon>Pseudomonadota</taxon>
        <taxon>Gammaproteobacteria</taxon>
        <taxon>Enterobacterales</taxon>
        <taxon>Yersiniaceae</taxon>
        <taxon>Serratia</taxon>
    </lineage>
</organism>
<dbReference type="InterPro" id="IPR046346">
    <property type="entry name" value="Aminoacid_DH-like_N_sf"/>
</dbReference>
<dbReference type="InterPro" id="IPR001891">
    <property type="entry name" value="Malic_OxRdtase"/>
</dbReference>
<dbReference type="PIRSF" id="PIRSF000106">
    <property type="entry name" value="ME"/>
    <property type="match status" value="1"/>
</dbReference>
<comment type="cofactor">
    <cofactor evidence="8 11">
        <name>Mg(2+)</name>
        <dbReference type="ChEBI" id="CHEBI:18420"/>
    </cofactor>
    <cofactor evidence="8 11">
        <name>Mn(2+)</name>
        <dbReference type="ChEBI" id="CHEBI:29035"/>
    </cofactor>
    <text evidence="8 11">Divalent metal cations. Prefers magnesium or manganese.</text>
</comment>
<evidence type="ECO:0000256" key="2">
    <source>
        <dbReference type="ARBA" id="ARBA00008785"/>
    </source>
</evidence>
<proteinExistence type="inferred from homology"/>
<dbReference type="SMART" id="SM01274">
    <property type="entry name" value="malic"/>
    <property type="match status" value="1"/>
</dbReference>
<dbReference type="GO" id="GO:0004471">
    <property type="term" value="F:malate dehydrogenase (decarboxylating) (NAD+) activity"/>
    <property type="evidence" value="ECO:0007669"/>
    <property type="project" value="UniProtKB-UniRule"/>
</dbReference>
<evidence type="ECO:0000259" key="14">
    <source>
        <dbReference type="SMART" id="SM01274"/>
    </source>
</evidence>
<evidence type="ECO:0000256" key="10">
    <source>
        <dbReference type="PIRSR" id="PIRSR000106-2"/>
    </source>
</evidence>
<dbReference type="PROSITE" id="PS00331">
    <property type="entry name" value="MALIC_ENZYMES"/>
    <property type="match status" value="1"/>
</dbReference>
<dbReference type="CDD" id="cd05312">
    <property type="entry name" value="NAD_bind_1_malic_enz"/>
    <property type="match status" value="1"/>
</dbReference>
<feature type="binding site" evidence="10">
    <location>
        <position position="157"/>
    </location>
    <ligand>
        <name>(S)-malate</name>
        <dbReference type="ChEBI" id="CHEBI:15589"/>
    </ligand>
</feature>
<dbReference type="FunFam" id="3.40.50.720:FF:000055">
    <property type="entry name" value="NAD-dependent malic enzyme"/>
    <property type="match status" value="1"/>
</dbReference>
<dbReference type="PRINTS" id="PR00072">
    <property type="entry name" value="MALOXRDTASE"/>
</dbReference>
<dbReference type="InterPro" id="IPR012301">
    <property type="entry name" value="Malic_N_dom"/>
</dbReference>
<evidence type="ECO:0000256" key="1">
    <source>
        <dbReference type="ARBA" id="ARBA00001936"/>
    </source>
</evidence>
<keyword evidence="4 8" id="KW-0560">Oxidoreductase</keyword>